<dbReference type="AlphaFoldDB" id="A0A4R4E4G2"/>
<dbReference type="RefSeq" id="WP_131850512.1">
    <property type="nucleotide sequence ID" value="NZ_SKFH01000002.1"/>
</dbReference>
<dbReference type="PANTHER" id="PTHR43167:SF1">
    <property type="entry name" value="PUTATIVE (AFU_ORTHOLOGUE AFUA_6G01830)-RELATED"/>
    <property type="match status" value="1"/>
</dbReference>
<dbReference type="SUPFAM" id="SSF53335">
    <property type="entry name" value="S-adenosyl-L-methionine-dependent methyltransferases"/>
    <property type="match status" value="1"/>
</dbReference>
<proteinExistence type="predicted"/>
<dbReference type="Proteomes" id="UP000295164">
    <property type="component" value="Unassembled WGS sequence"/>
</dbReference>
<dbReference type="OrthoDB" id="5464618at2"/>
<dbReference type="GO" id="GO:0032259">
    <property type="term" value="P:methylation"/>
    <property type="evidence" value="ECO:0007669"/>
    <property type="project" value="UniProtKB-KW"/>
</dbReference>
<dbReference type="Pfam" id="PF13578">
    <property type="entry name" value="Methyltransf_24"/>
    <property type="match status" value="1"/>
</dbReference>
<sequence>MYSAPILAVKYLRYYLTAMNGKGHGMHSPFIYSFIRNVLNDYSRYGVPAEVEHLRYQLRSDRTELTVEDLGAGSRTGAAKQRTVAQLARTAVKPCKYGQLLYRLVRHYRPATIVELGTSLGVTTAYLVKGGASTVHSIEGSSEIHQVARRNLEALGARAQLHQGNFDTVLPALLSRLEQVDLAFVDGNHRYEPTIRYFTQLLEHCGNDSILVFDDIHWSADMERAWAEIKAHPRVRCTVDLFFLGFVFFRDEFKVPRHFSIRY</sequence>
<protein>
    <submittedName>
        <fullName evidence="1">Class I SAM-dependent methyltransferase</fullName>
    </submittedName>
</protein>
<evidence type="ECO:0000313" key="2">
    <source>
        <dbReference type="Proteomes" id="UP000295164"/>
    </source>
</evidence>
<comment type="caution">
    <text evidence="1">The sequence shown here is derived from an EMBL/GenBank/DDBJ whole genome shotgun (WGS) entry which is preliminary data.</text>
</comment>
<dbReference type="GO" id="GO:0008168">
    <property type="term" value="F:methyltransferase activity"/>
    <property type="evidence" value="ECO:0007669"/>
    <property type="project" value="UniProtKB-KW"/>
</dbReference>
<gene>
    <name evidence="1" type="ORF">E0486_02240</name>
</gene>
<dbReference type="Gene3D" id="3.40.50.150">
    <property type="entry name" value="Vaccinia Virus protein VP39"/>
    <property type="match status" value="1"/>
</dbReference>
<keyword evidence="2" id="KW-1185">Reference proteome</keyword>
<dbReference type="PANTHER" id="PTHR43167">
    <property type="entry name" value="PUTATIVE (AFU_ORTHOLOGUE AFUA_6G01830)-RELATED"/>
    <property type="match status" value="1"/>
</dbReference>
<accession>A0A4R4E4G2</accession>
<organism evidence="1 2">
    <name type="scientific">Flaviaesturariibacter aridisoli</name>
    <dbReference type="NCBI Taxonomy" id="2545761"/>
    <lineage>
        <taxon>Bacteria</taxon>
        <taxon>Pseudomonadati</taxon>
        <taxon>Bacteroidota</taxon>
        <taxon>Chitinophagia</taxon>
        <taxon>Chitinophagales</taxon>
        <taxon>Chitinophagaceae</taxon>
        <taxon>Flaviaestuariibacter</taxon>
    </lineage>
</organism>
<name>A0A4R4E4G2_9BACT</name>
<evidence type="ECO:0000313" key="1">
    <source>
        <dbReference type="EMBL" id="TCZ74466.1"/>
    </source>
</evidence>
<keyword evidence="1" id="KW-0489">Methyltransferase</keyword>
<reference evidence="1 2" key="1">
    <citation type="submission" date="2019-03" db="EMBL/GenBank/DDBJ databases">
        <authorList>
            <person name="Kim M.K.M."/>
        </authorList>
    </citation>
    <scope>NUCLEOTIDE SEQUENCE [LARGE SCALE GENOMIC DNA]</scope>
    <source>
        <strain evidence="1 2">17J68-15</strain>
    </source>
</reference>
<keyword evidence="1" id="KW-0808">Transferase</keyword>
<dbReference type="EMBL" id="SKFH01000002">
    <property type="protein sequence ID" value="TCZ74466.1"/>
    <property type="molecule type" value="Genomic_DNA"/>
</dbReference>
<dbReference type="InterPro" id="IPR029063">
    <property type="entry name" value="SAM-dependent_MTases_sf"/>
</dbReference>